<proteinExistence type="predicted"/>
<dbReference type="AlphaFoldDB" id="A0A4Y2D5J6"/>
<dbReference type="EMBL" id="BGPR01000297">
    <property type="protein sequence ID" value="GBM11254.1"/>
    <property type="molecule type" value="Genomic_DNA"/>
</dbReference>
<dbReference type="OrthoDB" id="10536429at2759"/>
<name>A0A4Y2D5J6_ARAVE</name>
<dbReference type="Proteomes" id="UP000499080">
    <property type="component" value="Unassembled WGS sequence"/>
</dbReference>
<keyword evidence="2" id="KW-1185">Reference proteome</keyword>
<comment type="caution">
    <text evidence="1">The sequence shown here is derived from an EMBL/GenBank/DDBJ whole genome shotgun (WGS) entry which is preliminary data.</text>
</comment>
<organism evidence="1 2">
    <name type="scientific">Araneus ventricosus</name>
    <name type="common">Orbweaver spider</name>
    <name type="synonym">Epeira ventricosa</name>
    <dbReference type="NCBI Taxonomy" id="182803"/>
    <lineage>
        <taxon>Eukaryota</taxon>
        <taxon>Metazoa</taxon>
        <taxon>Ecdysozoa</taxon>
        <taxon>Arthropoda</taxon>
        <taxon>Chelicerata</taxon>
        <taxon>Arachnida</taxon>
        <taxon>Araneae</taxon>
        <taxon>Araneomorphae</taxon>
        <taxon>Entelegynae</taxon>
        <taxon>Araneoidea</taxon>
        <taxon>Araneidae</taxon>
        <taxon>Araneus</taxon>
    </lineage>
</organism>
<gene>
    <name evidence="1" type="ORF">AVEN_267823_1</name>
</gene>
<sequence length="124" mass="14212">MTRESDNETPKLPFGLSAAPRPLDDWAWHQTNAEPLTDFSAYKPDTILIRLGHCPQEKKQIKRKICPDSYRSDARKNAGLMTPRCVISAPMPFFLLDPKPHQWEGKSKKEQKIDFLCIGSVLLY</sequence>
<evidence type="ECO:0000313" key="2">
    <source>
        <dbReference type="Proteomes" id="UP000499080"/>
    </source>
</evidence>
<evidence type="ECO:0000313" key="1">
    <source>
        <dbReference type="EMBL" id="GBM11254.1"/>
    </source>
</evidence>
<accession>A0A4Y2D5J6</accession>
<protein>
    <submittedName>
        <fullName evidence="1">Uncharacterized protein</fullName>
    </submittedName>
</protein>
<reference evidence="1 2" key="1">
    <citation type="journal article" date="2019" name="Sci. Rep.">
        <title>Orb-weaving spider Araneus ventricosus genome elucidates the spidroin gene catalogue.</title>
        <authorList>
            <person name="Kono N."/>
            <person name="Nakamura H."/>
            <person name="Ohtoshi R."/>
            <person name="Moran D.A.P."/>
            <person name="Shinohara A."/>
            <person name="Yoshida Y."/>
            <person name="Fujiwara M."/>
            <person name="Mori M."/>
            <person name="Tomita M."/>
            <person name="Arakawa K."/>
        </authorList>
    </citation>
    <scope>NUCLEOTIDE SEQUENCE [LARGE SCALE GENOMIC DNA]</scope>
</reference>